<dbReference type="FunFam" id="3.30.50.10:FF:000055">
    <property type="entry name" value="GATA transcription factor 21"/>
    <property type="match status" value="1"/>
</dbReference>
<dbReference type="GO" id="GO:0000976">
    <property type="term" value="F:transcription cis-regulatory region binding"/>
    <property type="evidence" value="ECO:0007669"/>
    <property type="project" value="UniProtKB-ARBA"/>
</dbReference>
<dbReference type="InterPro" id="IPR000679">
    <property type="entry name" value="Znf_GATA"/>
</dbReference>
<evidence type="ECO:0000256" key="4">
    <source>
        <dbReference type="ARBA" id="ARBA00022833"/>
    </source>
</evidence>
<evidence type="ECO:0000256" key="1">
    <source>
        <dbReference type="ARBA" id="ARBA00004123"/>
    </source>
</evidence>
<dbReference type="PANTHER" id="PTHR47255">
    <property type="entry name" value="GATA TRANSCRIPTION FACTOR 22-RELATED"/>
    <property type="match status" value="1"/>
</dbReference>
<keyword evidence="7" id="KW-0804">Transcription</keyword>
<keyword evidence="4" id="KW-0862">Zinc</keyword>
<feature type="region of interest" description="Disordered" evidence="11">
    <location>
        <begin position="108"/>
        <end position="132"/>
    </location>
</feature>
<keyword evidence="8" id="KW-0539">Nucleus</keyword>
<evidence type="ECO:0000256" key="5">
    <source>
        <dbReference type="ARBA" id="ARBA00023015"/>
    </source>
</evidence>
<dbReference type="GO" id="GO:0006355">
    <property type="term" value="P:regulation of DNA-templated transcription"/>
    <property type="evidence" value="ECO:0007669"/>
    <property type="project" value="InterPro"/>
</dbReference>
<gene>
    <name evidence="13" type="ORF">Godav_007929</name>
</gene>
<proteinExistence type="inferred from homology"/>
<dbReference type="InterPro" id="IPR013088">
    <property type="entry name" value="Znf_NHR/GATA"/>
</dbReference>
<feature type="region of interest" description="Disordered" evidence="11">
    <location>
        <begin position="56"/>
        <end position="87"/>
    </location>
</feature>
<comment type="similarity">
    <text evidence="9">Belongs to the type IV zinc-finger family. Class B subfamily.</text>
</comment>
<evidence type="ECO:0000256" key="3">
    <source>
        <dbReference type="ARBA" id="ARBA00022771"/>
    </source>
</evidence>
<sequence>MTPLYDLNSPPSPFPLEDLKHHHHHHHLQLFLSLPQHTASSSSAHHPTFFSSTDAAATHKPQVPKPYDLKVNNYVSHDGGGGSSDIQQAISSSSSFLESAAVDLSLSRNRKDDGDDYESVSDRNNGSSVELKWMSSKMRLTKKMMMNSNCSGPPPLPHNKAAVNDSKYQYPIQDRDETNYFSKTNNAIRVCSDCNTTTTPLWRSGPRGPKSLCNACGIRQRKARRALEAAAANGETVDASMKIRVHHNKKEIKKSRTVGQYKKELKSKSGNTCLHHHHHHKRKLCFKEITLSLSKNSGLQRVFPQDVEDAAILLMELSCGLFHT</sequence>
<evidence type="ECO:0000256" key="2">
    <source>
        <dbReference type="ARBA" id="ARBA00022723"/>
    </source>
</evidence>
<dbReference type="Gene3D" id="3.30.50.10">
    <property type="entry name" value="Erythroid Transcription Factor GATA-1, subunit A"/>
    <property type="match status" value="1"/>
</dbReference>
<evidence type="ECO:0000259" key="12">
    <source>
        <dbReference type="PROSITE" id="PS50114"/>
    </source>
</evidence>
<keyword evidence="3 10" id="KW-0863">Zinc-finger</keyword>
<evidence type="ECO:0000256" key="9">
    <source>
        <dbReference type="ARBA" id="ARBA00024019"/>
    </source>
</evidence>
<evidence type="ECO:0000256" key="7">
    <source>
        <dbReference type="ARBA" id="ARBA00023163"/>
    </source>
</evidence>
<dbReference type="GO" id="GO:0005634">
    <property type="term" value="C:nucleus"/>
    <property type="evidence" value="ECO:0007669"/>
    <property type="project" value="UniProtKB-SubCell"/>
</dbReference>
<dbReference type="AlphaFoldDB" id="A0A7J8S8E2"/>
<evidence type="ECO:0000256" key="11">
    <source>
        <dbReference type="SAM" id="MobiDB-lite"/>
    </source>
</evidence>
<dbReference type="Pfam" id="PF00320">
    <property type="entry name" value="GATA"/>
    <property type="match status" value="1"/>
</dbReference>
<evidence type="ECO:0000256" key="6">
    <source>
        <dbReference type="ARBA" id="ARBA00023125"/>
    </source>
</evidence>
<evidence type="ECO:0000256" key="10">
    <source>
        <dbReference type="PROSITE-ProRule" id="PRU00094"/>
    </source>
</evidence>
<keyword evidence="14" id="KW-1185">Reference proteome</keyword>
<dbReference type="PROSITE" id="PS00344">
    <property type="entry name" value="GATA_ZN_FINGER_1"/>
    <property type="match status" value="1"/>
</dbReference>
<evidence type="ECO:0000313" key="14">
    <source>
        <dbReference type="Proteomes" id="UP000593561"/>
    </source>
</evidence>
<dbReference type="GO" id="GO:0008270">
    <property type="term" value="F:zinc ion binding"/>
    <property type="evidence" value="ECO:0007669"/>
    <property type="project" value="UniProtKB-KW"/>
</dbReference>
<keyword evidence="2" id="KW-0479">Metal-binding</keyword>
<dbReference type="PANTHER" id="PTHR47255:SF13">
    <property type="entry name" value="GATA-TYPE DOMAIN-CONTAINING PROTEIN"/>
    <property type="match status" value="1"/>
</dbReference>
<feature type="domain" description="GATA-type" evidence="12">
    <location>
        <begin position="185"/>
        <end position="221"/>
    </location>
</feature>
<reference evidence="13 14" key="1">
    <citation type="journal article" date="2019" name="Genome Biol. Evol.">
        <title>Insights into the evolution of the New World diploid cottons (Gossypium, subgenus Houzingenia) based on genome sequencing.</title>
        <authorList>
            <person name="Grover C.E."/>
            <person name="Arick M.A. 2nd"/>
            <person name="Thrash A."/>
            <person name="Conover J.L."/>
            <person name="Sanders W.S."/>
            <person name="Peterson D.G."/>
            <person name="Frelichowski J.E."/>
            <person name="Scheffler J.A."/>
            <person name="Scheffler B.E."/>
            <person name="Wendel J.F."/>
        </authorList>
    </citation>
    <scope>NUCLEOTIDE SEQUENCE [LARGE SCALE GENOMIC DNA]</scope>
    <source>
        <strain evidence="13">27</strain>
        <tissue evidence="13">Leaf</tissue>
    </source>
</reference>
<dbReference type="EMBL" id="JABFAC010000009">
    <property type="protein sequence ID" value="MBA0622378.1"/>
    <property type="molecule type" value="Genomic_DNA"/>
</dbReference>
<comment type="subcellular location">
    <subcellularLocation>
        <location evidence="1">Nucleus</location>
    </subcellularLocation>
</comment>
<keyword evidence="6" id="KW-0238">DNA-binding</keyword>
<dbReference type="PROSITE" id="PS50114">
    <property type="entry name" value="GATA_ZN_FINGER_2"/>
    <property type="match status" value="1"/>
</dbReference>
<comment type="caution">
    <text evidence="13">The sequence shown here is derived from an EMBL/GenBank/DDBJ whole genome shotgun (WGS) entry which is preliminary data.</text>
</comment>
<dbReference type="SUPFAM" id="SSF57716">
    <property type="entry name" value="Glucocorticoid receptor-like (DNA-binding domain)"/>
    <property type="match status" value="1"/>
</dbReference>
<dbReference type="CDD" id="cd00202">
    <property type="entry name" value="ZnF_GATA"/>
    <property type="match status" value="1"/>
</dbReference>
<dbReference type="SMART" id="SM00401">
    <property type="entry name" value="ZnF_GATA"/>
    <property type="match status" value="1"/>
</dbReference>
<name>A0A7J8S8E2_GOSDV</name>
<evidence type="ECO:0000256" key="8">
    <source>
        <dbReference type="ARBA" id="ARBA00023242"/>
    </source>
</evidence>
<dbReference type="InterPro" id="IPR052138">
    <property type="entry name" value="GATA_ZnFinger_Domain"/>
</dbReference>
<organism evidence="13 14">
    <name type="scientific">Gossypium davidsonii</name>
    <name type="common">Davidson's cotton</name>
    <name type="synonym">Gossypium klotzschianum subsp. davidsonii</name>
    <dbReference type="NCBI Taxonomy" id="34287"/>
    <lineage>
        <taxon>Eukaryota</taxon>
        <taxon>Viridiplantae</taxon>
        <taxon>Streptophyta</taxon>
        <taxon>Embryophyta</taxon>
        <taxon>Tracheophyta</taxon>
        <taxon>Spermatophyta</taxon>
        <taxon>Magnoliopsida</taxon>
        <taxon>eudicotyledons</taxon>
        <taxon>Gunneridae</taxon>
        <taxon>Pentapetalae</taxon>
        <taxon>rosids</taxon>
        <taxon>malvids</taxon>
        <taxon>Malvales</taxon>
        <taxon>Malvaceae</taxon>
        <taxon>Malvoideae</taxon>
        <taxon>Gossypium</taxon>
    </lineage>
</organism>
<accession>A0A7J8S8E2</accession>
<protein>
    <recommendedName>
        <fullName evidence="12">GATA-type domain-containing protein</fullName>
    </recommendedName>
</protein>
<keyword evidence="5" id="KW-0805">Transcription regulation</keyword>
<dbReference type="Proteomes" id="UP000593561">
    <property type="component" value="Unassembled WGS sequence"/>
</dbReference>
<evidence type="ECO:0000313" key="13">
    <source>
        <dbReference type="EMBL" id="MBA0622378.1"/>
    </source>
</evidence>